<name>A0ACB9YXC0_9PEZI</name>
<dbReference type="Proteomes" id="UP001497700">
    <property type="component" value="Unassembled WGS sequence"/>
</dbReference>
<evidence type="ECO:0000313" key="2">
    <source>
        <dbReference type="Proteomes" id="UP001497700"/>
    </source>
</evidence>
<gene>
    <name evidence="1" type="ORF">F4820DRAFT_449582</name>
</gene>
<organism evidence="1 2">
    <name type="scientific">Hypoxylon rubiginosum</name>
    <dbReference type="NCBI Taxonomy" id="110542"/>
    <lineage>
        <taxon>Eukaryota</taxon>
        <taxon>Fungi</taxon>
        <taxon>Dikarya</taxon>
        <taxon>Ascomycota</taxon>
        <taxon>Pezizomycotina</taxon>
        <taxon>Sordariomycetes</taxon>
        <taxon>Xylariomycetidae</taxon>
        <taxon>Xylariales</taxon>
        <taxon>Hypoxylaceae</taxon>
        <taxon>Hypoxylon</taxon>
    </lineage>
</organism>
<protein>
    <submittedName>
        <fullName evidence="1">Uncharacterized protein</fullName>
    </submittedName>
</protein>
<accession>A0ACB9YXC0</accession>
<dbReference type="EMBL" id="MU393496">
    <property type="protein sequence ID" value="KAI4863853.1"/>
    <property type="molecule type" value="Genomic_DNA"/>
</dbReference>
<keyword evidence="2" id="KW-1185">Reference proteome</keyword>
<proteinExistence type="predicted"/>
<sequence>MAFSTIQRKKRQLSPETRTRSPSPKRPQYLDYKWQLDLRNNIVRTISHLTQLRSQIVEYNLSKAKADNPSHSRADPSRADNPSNNKEDSETQESIARELENWVDCIQPGSPAPAVQDHTTITTSEKSKPSGYTTHLYATALRLNHIYMEAEVPSDLNDLAERMNRLFTEGDEDGTKSLLDLNYKVKMFHQSLQSGVDEGTLRPDLEGILNCTFTNLAATLANLRQTDSILEVLHLQGSGDKLFRSIHYDSFPAGGELKVAKPDAVMGYSKSWLKGLINTIPGSVISSITLKQKVWEQCEICDQGVFFPYFICEFKSQLPITDAVHQLRGACAAALASGIPWIAADNVVFALAANGIHALLYVAWMDPPGELVTDYHFAFVESYTFQKRSEVQKLQHTVLRIHLWAAGERRLKIEKELESSMTEEMTQISKRRDGTSGDEAEPDTSPLGRGGVGVFDPRK</sequence>
<comment type="caution">
    <text evidence="1">The sequence shown here is derived from an EMBL/GenBank/DDBJ whole genome shotgun (WGS) entry which is preliminary data.</text>
</comment>
<reference evidence="1 2" key="1">
    <citation type="journal article" date="2022" name="New Phytol.">
        <title>Ecological generalism drives hyperdiversity of secondary metabolite gene clusters in xylarialean endophytes.</title>
        <authorList>
            <person name="Franco M.E.E."/>
            <person name="Wisecaver J.H."/>
            <person name="Arnold A.E."/>
            <person name="Ju Y.M."/>
            <person name="Slot J.C."/>
            <person name="Ahrendt S."/>
            <person name="Moore L.P."/>
            <person name="Eastman K.E."/>
            <person name="Scott K."/>
            <person name="Konkel Z."/>
            <person name="Mondo S.J."/>
            <person name="Kuo A."/>
            <person name="Hayes R.D."/>
            <person name="Haridas S."/>
            <person name="Andreopoulos B."/>
            <person name="Riley R."/>
            <person name="LaButti K."/>
            <person name="Pangilinan J."/>
            <person name="Lipzen A."/>
            <person name="Amirebrahimi M."/>
            <person name="Yan J."/>
            <person name="Adam C."/>
            <person name="Keymanesh K."/>
            <person name="Ng V."/>
            <person name="Louie K."/>
            <person name="Northen T."/>
            <person name="Drula E."/>
            <person name="Henrissat B."/>
            <person name="Hsieh H.M."/>
            <person name="Youens-Clark K."/>
            <person name="Lutzoni F."/>
            <person name="Miadlikowska J."/>
            <person name="Eastwood D.C."/>
            <person name="Hamelin R.C."/>
            <person name="Grigoriev I.V."/>
            <person name="U'Ren J.M."/>
        </authorList>
    </citation>
    <scope>NUCLEOTIDE SEQUENCE [LARGE SCALE GENOMIC DNA]</scope>
    <source>
        <strain evidence="1 2">CBS 119005</strain>
    </source>
</reference>
<evidence type="ECO:0000313" key="1">
    <source>
        <dbReference type="EMBL" id="KAI4863853.1"/>
    </source>
</evidence>